<feature type="domain" description="DUF4395" evidence="2">
    <location>
        <begin position="15"/>
        <end position="138"/>
    </location>
</feature>
<reference evidence="4" key="1">
    <citation type="journal article" date="2019" name="Int. J. Syst. Evol. Microbiol.">
        <title>The Global Catalogue of Microorganisms (GCM) 10K type strain sequencing project: providing services to taxonomists for standard genome sequencing and annotation.</title>
        <authorList>
            <consortium name="The Broad Institute Genomics Platform"/>
            <consortium name="The Broad Institute Genome Sequencing Center for Infectious Disease"/>
            <person name="Wu L."/>
            <person name="Ma J."/>
        </authorList>
    </citation>
    <scope>NUCLEOTIDE SEQUENCE [LARGE SCALE GENOMIC DNA]</scope>
    <source>
        <strain evidence="4">CCUG 59129</strain>
    </source>
</reference>
<organism evidence="3 4">
    <name type="scientific">Paenibacillus chungangensis</name>
    <dbReference type="NCBI Taxonomy" id="696535"/>
    <lineage>
        <taxon>Bacteria</taxon>
        <taxon>Bacillati</taxon>
        <taxon>Bacillota</taxon>
        <taxon>Bacilli</taxon>
        <taxon>Bacillales</taxon>
        <taxon>Paenibacillaceae</taxon>
        <taxon>Paenibacillus</taxon>
    </lineage>
</organism>
<accession>A0ABW3HT90</accession>
<gene>
    <name evidence="3" type="ORF">ACFQ2I_15050</name>
</gene>
<dbReference type="InterPro" id="IPR025508">
    <property type="entry name" value="DUF4395"/>
</dbReference>
<protein>
    <submittedName>
        <fullName evidence="3">DUF4395 domain-containing protein</fullName>
    </submittedName>
</protein>
<feature type="transmembrane region" description="Helical" evidence="1">
    <location>
        <begin position="113"/>
        <end position="135"/>
    </location>
</feature>
<keyword evidence="4" id="KW-1185">Reference proteome</keyword>
<keyword evidence="1" id="KW-0472">Membrane</keyword>
<dbReference type="InterPro" id="IPR016942">
    <property type="entry name" value="UCP030042"/>
</dbReference>
<evidence type="ECO:0000256" key="1">
    <source>
        <dbReference type="SAM" id="Phobius"/>
    </source>
</evidence>
<keyword evidence="1" id="KW-0812">Transmembrane</keyword>
<feature type="transmembrane region" description="Helical" evidence="1">
    <location>
        <begin position="26"/>
        <end position="49"/>
    </location>
</feature>
<proteinExistence type="predicted"/>
<evidence type="ECO:0000259" key="2">
    <source>
        <dbReference type="Pfam" id="PF14340"/>
    </source>
</evidence>
<dbReference type="Pfam" id="PF14340">
    <property type="entry name" value="DUF4395"/>
    <property type="match status" value="1"/>
</dbReference>
<name>A0ABW3HT90_9BACL</name>
<dbReference type="EMBL" id="JBHTJZ010000024">
    <property type="protein sequence ID" value="MFD0960706.1"/>
    <property type="molecule type" value="Genomic_DNA"/>
</dbReference>
<feature type="transmembrane region" description="Helical" evidence="1">
    <location>
        <begin position="85"/>
        <end position="107"/>
    </location>
</feature>
<evidence type="ECO:0000313" key="3">
    <source>
        <dbReference type="EMBL" id="MFD0960706.1"/>
    </source>
</evidence>
<keyword evidence="1" id="KW-1133">Transmembrane helix</keyword>
<dbReference type="Proteomes" id="UP001596989">
    <property type="component" value="Unassembled WGS sequence"/>
</dbReference>
<sequence>MNNKPVLSYECLDEVPMHRVRANQTGILLCVIATFLSQQFWILLLPLVVQMISRTFGIRYNLFVRLISPLLPASHKSESRELLRFNSLLAILFLSISIGAYVLNLTLMANISLGLLAVAVILALSGFCFGCFMYFHWKQYWARRKISS</sequence>
<comment type="caution">
    <text evidence="3">The sequence shown here is derived from an EMBL/GenBank/DDBJ whole genome shotgun (WGS) entry which is preliminary data.</text>
</comment>
<dbReference type="PIRSF" id="PIRSF030042">
    <property type="entry name" value="UCP030042"/>
    <property type="match status" value="1"/>
</dbReference>
<evidence type="ECO:0000313" key="4">
    <source>
        <dbReference type="Proteomes" id="UP001596989"/>
    </source>
</evidence>
<dbReference type="RefSeq" id="WP_377565367.1">
    <property type="nucleotide sequence ID" value="NZ_JBHTJZ010000024.1"/>
</dbReference>